<sequence length="159" mass="16301">MPIPARMVGTKTGDCVVVGVASGEEEEAACRVGCALAVIEVVGIVVGGTVAGVPFTESAAVPAAAVVAKGTVVEEAVVTVVVTEEMDVAFVVAVGTGALAIDPTIADTGIATAKARTRVHNRIRFNEKCGVIREHWMPGDMRIMERGLQIPSSTDEVSG</sequence>
<organism evidence="1 2">
    <name type="scientific">Methanoregula boonei (strain DSM 21154 / JCM 14090 / 6A8)</name>
    <dbReference type="NCBI Taxonomy" id="456442"/>
    <lineage>
        <taxon>Archaea</taxon>
        <taxon>Methanobacteriati</taxon>
        <taxon>Methanobacteriota</taxon>
        <taxon>Stenosarchaea group</taxon>
        <taxon>Methanomicrobia</taxon>
        <taxon>Methanomicrobiales</taxon>
        <taxon>Methanoregulaceae</taxon>
        <taxon>Methanoregula</taxon>
    </lineage>
</organism>
<dbReference type="HOGENOM" id="CLU_1656857_0_0_2"/>
<dbReference type="EMBL" id="CP000780">
    <property type="protein sequence ID" value="ABS55129.1"/>
    <property type="molecule type" value="Genomic_DNA"/>
</dbReference>
<protein>
    <submittedName>
        <fullName evidence="1">Uncharacterized protein</fullName>
    </submittedName>
</protein>
<dbReference type="KEGG" id="mbn:Mboo_0611"/>
<dbReference type="Proteomes" id="UP000002408">
    <property type="component" value="Chromosome"/>
</dbReference>
<evidence type="ECO:0000313" key="2">
    <source>
        <dbReference type="Proteomes" id="UP000002408"/>
    </source>
</evidence>
<gene>
    <name evidence="1" type="ordered locus">Mboo_0611</name>
</gene>
<name>A7I5W8_METB6</name>
<keyword evidence="2" id="KW-1185">Reference proteome</keyword>
<dbReference type="AlphaFoldDB" id="A7I5W8"/>
<proteinExistence type="predicted"/>
<evidence type="ECO:0000313" key="1">
    <source>
        <dbReference type="EMBL" id="ABS55129.1"/>
    </source>
</evidence>
<accession>A7I5W8</accession>
<reference evidence="2" key="1">
    <citation type="journal article" date="2015" name="Microbiology">
        <title>Genome of Methanoregula boonei 6A8 reveals adaptations to oligotrophic peatland environments.</title>
        <authorList>
            <person name="Braeuer S."/>
            <person name="Cadillo-Quiroz H."/>
            <person name="Kyrpides N."/>
            <person name="Woyke T."/>
            <person name="Goodwin L."/>
            <person name="Detter C."/>
            <person name="Podell S."/>
            <person name="Yavitt J.B."/>
            <person name="Zinder S.H."/>
        </authorList>
    </citation>
    <scope>NUCLEOTIDE SEQUENCE [LARGE SCALE GENOMIC DNA]</scope>
    <source>
        <strain evidence="2">DSM 21154 / JCM 14090 / 6A8</strain>
    </source>
</reference>